<protein>
    <submittedName>
        <fullName evidence="1">Uncharacterized protein</fullName>
    </submittedName>
</protein>
<gene>
    <name evidence="1" type="ORF">Kuja_0540</name>
</gene>
<name>A0A6B9J5E9_9CAUD</name>
<evidence type="ECO:0000313" key="1">
    <source>
        <dbReference type="EMBL" id="QGZ16045.1"/>
    </source>
</evidence>
<organism evidence="1 2">
    <name type="scientific">Vibrio phage vB_VchM_Kuja</name>
    <dbReference type="NCBI Taxonomy" id="2686437"/>
    <lineage>
        <taxon>Viruses</taxon>
        <taxon>Duplodnaviria</taxon>
        <taxon>Heunggongvirae</taxon>
        <taxon>Uroviricota</taxon>
        <taxon>Caudoviricetes</taxon>
        <taxon>Pantevenvirales</taxon>
        <taxon>Ackermannviridae</taxon>
        <taxon>Kujavirus</taxon>
        <taxon>Kujavirus kuja</taxon>
    </lineage>
</organism>
<dbReference type="EMBL" id="MN718199">
    <property type="protein sequence ID" value="QGZ16045.1"/>
    <property type="molecule type" value="Genomic_DNA"/>
</dbReference>
<accession>A0A6B9J5E9</accession>
<evidence type="ECO:0000313" key="2">
    <source>
        <dbReference type="Proteomes" id="UP000433471"/>
    </source>
</evidence>
<dbReference type="Proteomes" id="UP000433471">
    <property type="component" value="Segment"/>
</dbReference>
<sequence length="48" mass="5296">MDVVYGIICQNCDEECSISCNSHIKPEVCPFCESPDIELSGGLEDEDE</sequence>
<keyword evidence="2" id="KW-1185">Reference proteome</keyword>
<proteinExistence type="predicted"/>
<reference evidence="1 2" key="1">
    <citation type="submission" date="2019-11" db="EMBL/GenBank/DDBJ databases">
        <title>Characterization of a novel member of the family Ackermannviridae.</title>
        <authorList>
            <person name="Maina A.N."/>
            <person name="Mwaura F.B."/>
            <person name="Jumba M."/>
        </authorList>
    </citation>
    <scope>NUCLEOTIDE SEQUENCE [LARGE SCALE GENOMIC DNA]</scope>
</reference>